<evidence type="ECO:0000259" key="1">
    <source>
        <dbReference type="Pfam" id="PF21722"/>
    </source>
</evidence>
<keyword evidence="3" id="KW-1185">Reference proteome</keyword>
<protein>
    <recommendedName>
        <fullName evidence="1">Glycine-rich domain-containing protein</fullName>
    </recommendedName>
</protein>
<dbReference type="Proteomes" id="UP000774958">
    <property type="component" value="Unassembled WGS sequence"/>
</dbReference>
<dbReference type="Pfam" id="PF21722">
    <property type="entry name" value="Gly_rich_2"/>
    <property type="match status" value="1"/>
</dbReference>
<evidence type="ECO:0000313" key="2">
    <source>
        <dbReference type="EMBL" id="MBZ6064712.1"/>
    </source>
</evidence>
<comment type="caution">
    <text evidence="2">The sequence shown here is derived from an EMBL/GenBank/DDBJ whole genome shotgun (WGS) entry which is preliminary data.</text>
</comment>
<proteinExistence type="predicted"/>
<feature type="domain" description="Glycine-rich" evidence="1">
    <location>
        <begin position="28"/>
        <end position="290"/>
    </location>
</feature>
<dbReference type="InterPro" id="IPR049304">
    <property type="entry name" value="Gly_rich_dom"/>
</dbReference>
<gene>
    <name evidence="2" type="ORF">LA374_00570</name>
</gene>
<organism evidence="2 3">
    <name type="scientific">Aeromonas schubertii</name>
    <dbReference type="NCBI Taxonomy" id="652"/>
    <lineage>
        <taxon>Bacteria</taxon>
        <taxon>Pseudomonadati</taxon>
        <taxon>Pseudomonadota</taxon>
        <taxon>Gammaproteobacteria</taxon>
        <taxon>Aeromonadales</taxon>
        <taxon>Aeromonadaceae</taxon>
        <taxon>Aeromonas</taxon>
    </lineage>
</organism>
<evidence type="ECO:0000313" key="3">
    <source>
        <dbReference type="Proteomes" id="UP000774958"/>
    </source>
</evidence>
<dbReference type="EMBL" id="JAIRBT010000001">
    <property type="protein sequence ID" value="MBZ6064712.1"/>
    <property type="molecule type" value="Genomic_DNA"/>
</dbReference>
<reference evidence="2 3" key="1">
    <citation type="submission" date="2021-09" db="EMBL/GenBank/DDBJ databases">
        <title>Aeromonas schubertii isolated from Asian sea bass.</title>
        <authorList>
            <person name="Pinpimai K."/>
        </authorList>
    </citation>
    <scope>NUCLEOTIDE SEQUENCE [LARGE SCALE GENOMIC DNA]</scope>
    <source>
        <strain evidence="2 3">CHULA2021a</strain>
    </source>
</reference>
<accession>A0ABS7V5R2</accession>
<name>A0ABS7V5R2_9GAMM</name>
<dbReference type="RefSeq" id="WP_224161758.1">
    <property type="nucleotide sequence ID" value="NZ_JAIRBT010000001.1"/>
</dbReference>
<sequence length="293" mass="28071">MITLGASPASVPFGRFKNRVEVFDIIPGTRQLTIPEGWNKIRVAVVGGGGSGRNVTNKDQHGFGGGGGGGGYAEIELDVVPGQSFTYTVGAGGDLNQDGGTTSFGALLSATGGKAATDNTSVASKGGAGGTGIGGAINKAGGAGGNAFDAASGGGGGGGASGHRYGVGGAGGNGLDNANIPNAGGVGGSWVDGLRPLLYDDGWGLGITPHDLPLDAELTLQAIGGSNYLSVYSRVGQGTNHAAHQANIGGGSCSNRGGTAAVQRGGIGAGGGGGYNTYTGRGGPGAVIVEVLS</sequence>